<protein>
    <submittedName>
        <fullName evidence="2">Uncharacterized protein</fullName>
    </submittedName>
</protein>
<evidence type="ECO:0000313" key="3">
    <source>
        <dbReference type="Proteomes" id="UP000499080"/>
    </source>
</evidence>
<sequence length="109" mass="11946">DGCWGAQPPQVAYPRSGMALRWLSFAMNVLNRRGSVKELERDLAATYKDRQQSNQQDNSSTLQQKSGEGKSAGPIKKERGEARQKTLSDDSLLVCDLVFMPLSTGSGVT</sequence>
<feature type="compositionally biased region" description="Basic and acidic residues" evidence="1">
    <location>
        <begin position="75"/>
        <end position="87"/>
    </location>
</feature>
<organism evidence="2 3">
    <name type="scientific">Araneus ventricosus</name>
    <name type="common">Orbweaver spider</name>
    <name type="synonym">Epeira ventricosa</name>
    <dbReference type="NCBI Taxonomy" id="182803"/>
    <lineage>
        <taxon>Eukaryota</taxon>
        <taxon>Metazoa</taxon>
        <taxon>Ecdysozoa</taxon>
        <taxon>Arthropoda</taxon>
        <taxon>Chelicerata</taxon>
        <taxon>Arachnida</taxon>
        <taxon>Araneae</taxon>
        <taxon>Araneomorphae</taxon>
        <taxon>Entelegynae</taxon>
        <taxon>Araneoidea</taxon>
        <taxon>Araneidae</taxon>
        <taxon>Araneus</taxon>
    </lineage>
</organism>
<dbReference type="Proteomes" id="UP000499080">
    <property type="component" value="Unassembled WGS sequence"/>
</dbReference>
<feature type="compositionally biased region" description="Low complexity" evidence="1">
    <location>
        <begin position="52"/>
        <end position="64"/>
    </location>
</feature>
<gene>
    <name evidence="2" type="ORF">AVEN_17433_1</name>
</gene>
<accession>A0A4Y2TCX8</accession>
<keyword evidence="3" id="KW-1185">Reference proteome</keyword>
<dbReference type="EMBL" id="BGPR01027530">
    <property type="protein sequence ID" value="GBN98101.1"/>
    <property type="molecule type" value="Genomic_DNA"/>
</dbReference>
<proteinExistence type="predicted"/>
<name>A0A4Y2TCX8_ARAVE</name>
<feature type="non-terminal residue" evidence="2">
    <location>
        <position position="1"/>
    </location>
</feature>
<comment type="caution">
    <text evidence="2">The sequence shown here is derived from an EMBL/GenBank/DDBJ whole genome shotgun (WGS) entry which is preliminary data.</text>
</comment>
<reference evidence="2 3" key="1">
    <citation type="journal article" date="2019" name="Sci. Rep.">
        <title>Orb-weaving spider Araneus ventricosus genome elucidates the spidroin gene catalogue.</title>
        <authorList>
            <person name="Kono N."/>
            <person name="Nakamura H."/>
            <person name="Ohtoshi R."/>
            <person name="Moran D.A.P."/>
            <person name="Shinohara A."/>
            <person name="Yoshida Y."/>
            <person name="Fujiwara M."/>
            <person name="Mori M."/>
            <person name="Tomita M."/>
            <person name="Arakawa K."/>
        </authorList>
    </citation>
    <scope>NUCLEOTIDE SEQUENCE [LARGE SCALE GENOMIC DNA]</scope>
</reference>
<dbReference type="AlphaFoldDB" id="A0A4Y2TCX8"/>
<evidence type="ECO:0000313" key="2">
    <source>
        <dbReference type="EMBL" id="GBN98101.1"/>
    </source>
</evidence>
<evidence type="ECO:0000256" key="1">
    <source>
        <dbReference type="SAM" id="MobiDB-lite"/>
    </source>
</evidence>
<feature type="region of interest" description="Disordered" evidence="1">
    <location>
        <begin position="43"/>
        <end position="87"/>
    </location>
</feature>